<evidence type="ECO:0000256" key="1">
    <source>
        <dbReference type="ARBA" id="ARBA00001917"/>
    </source>
</evidence>
<accession>A0A5C3MH89</accession>
<evidence type="ECO:0000256" key="5">
    <source>
        <dbReference type="SAM" id="MobiDB-lite"/>
    </source>
</evidence>
<dbReference type="AlphaFoldDB" id="A0A5C3MH89"/>
<dbReference type="InterPro" id="IPR002563">
    <property type="entry name" value="Flavin_Rdtase-like_dom"/>
</dbReference>
<comment type="similarity">
    <text evidence="4">Belongs to the flavoredoxin family.</text>
</comment>
<reference evidence="7 8" key="1">
    <citation type="journal article" date="2019" name="Nat. Ecol. Evol.">
        <title>Megaphylogeny resolves global patterns of mushroom evolution.</title>
        <authorList>
            <person name="Varga T."/>
            <person name="Krizsan K."/>
            <person name="Foldi C."/>
            <person name="Dima B."/>
            <person name="Sanchez-Garcia M."/>
            <person name="Sanchez-Ramirez S."/>
            <person name="Szollosi G.J."/>
            <person name="Szarkandi J.G."/>
            <person name="Papp V."/>
            <person name="Albert L."/>
            <person name="Andreopoulos W."/>
            <person name="Angelini C."/>
            <person name="Antonin V."/>
            <person name="Barry K.W."/>
            <person name="Bougher N.L."/>
            <person name="Buchanan P."/>
            <person name="Buyck B."/>
            <person name="Bense V."/>
            <person name="Catcheside P."/>
            <person name="Chovatia M."/>
            <person name="Cooper J."/>
            <person name="Damon W."/>
            <person name="Desjardin D."/>
            <person name="Finy P."/>
            <person name="Geml J."/>
            <person name="Haridas S."/>
            <person name="Hughes K."/>
            <person name="Justo A."/>
            <person name="Karasinski D."/>
            <person name="Kautmanova I."/>
            <person name="Kiss B."/>
            <person name="Kocsube S."/>
            <person name="Kotiranta H."/>
            <person name="LaButti K.M."/>
            <person name="Lechner B.E."/>
            <person name="Liimatainen K."/>
            <person name="Lipzen A."/>
            <person name="Lukacs Z."/>
            <person name="Mihaltcheva S."/>
            <person name="Morgado L.N."/>
            <person name="Niskanen T."/>
            <person name="Noordeloos M.E."/>
            <person name="Ohm R.A."/>
            <person name="Ortiz-Santana B."/>
            <person name="Ovrebo C."/>
            <person name="Racz N."/>
            <person name="Riley R."/>
            <person name="Savchenko A."/>
            <person name="Shiryaev A."/>
            <person name="Soop K."/>
            <person name="Spirin V."/>
            <person name="Szebenyi C."/>
            <person name="Tomsovsky M."/>
            <person name="Tulloss R.E."/>
            <person name="Uehling J."/>
            <person name="Grigoriev I.V."/>
            <person name="Vagvolgyi C."/>
            <person name="Papp T."/>
            <person name="Martin F.M."/>
            <person name="Miettinen O."/>
            <person name="Hibbett D.S."/>
            <person name="Nagy L.G."/>
        </authorList>
    </citation>
    <scope>NUCLEOTIDE SEQUENCE [LARGE SCALE GENOMIC DNA]</scope>
    <source>
        <strain evidence="7 8">CBS 166.37</strain>
    </source>
</reference>
<keyword evidence="2" id="KW-0285">Flavoprotein</keyword>
<proteinExistence type="inferred from homology"/>
<dbReference type="SUPFAM" id="SSF50475">
    <property type="entry name" value="FMN-binding split barrel"/>
    <property type="match status" value="1"/>
</dbReference>
<evidence type="ECO:0000256" key="2">
    <source>
        <dbReference type="ARBA" id="ARBA00022630"/>
    </source>
</evidence>
<evidence type="ECO:0000256" key="3">
    <source>
        <dbReference type="ARBA" id="ARBA00022643"/>
    </source>
</evidence>
<dbReference type="SMART" id="SM00903">
    <property type="entry name" value="Flavin_Reduct"/>
    <property type="match status" value="1"/>
</dbReference>
<dbReference type="EMBL" id="ML213590">
    <property type="protein sequence ID" value="TFK44779.1"/>
    <property type="molecule type" value="Genomic_DNA"/>
</dbReference>
<feature type="region of interest" description="Disordered" evidence="5">
    <location>
        <begin position="46"/>
        <end position="78"/>
    </location>
</feature>
<organism evidence="7 8">
    <name type="scientific">Crucibulum laeve</name>
    <dbReference type="NCBI Taxonomy" id="68775"/>
    <lineage>
        <taxon>Eukaryota</taxon>
        <taxon>Fungi</taxon>
        <taxon>Dikarya</taxon>
        <taxon>Basidiomycota</taxon>
        <taxon>Agaricomycotina</taxon>
        <taxon>Agaricomycetes</taxon>
        <taxon>Agaricomycetidae</taxon>
        <taxon>Agaricales</taxon>
        <taxon>Agaricineae</taxon>
        <taxon>Nidulariaceae</taxon>
        <taxon>Crucibulum</taxon>
    </lineage>
</organism>
<feature type="domain" description="Flavin reductase like" evidence="6">
    <location>
        <begin position="91"/>
        <end position="247"/>
    </location>
</feature>
<keyword evidence="8" id="KW-1185">Reference proteome</keyword>
<feature type="compositionally biased region" description="Basic and acidic residues" evidence="5">
    <location>
        <begin position="62"/>
        <end position="76"/>
    </location>
</feature>
<dbReference type="GO" id="GO:0010181">
    <property type="term" value="F:FMN binding"/>
    <property type="evidence" value="ECO:0007669"/>
    <property type="project" value="InterPro"/>
</dbReference>
<evidence type="ECO:0000313" key="8">
    <source>
        <dbReference type="Proteomes" id="UP000308652"/>
    </source>
</evidence>
<evidence type="ECO:0000259" key="6">
    <source>
        <dbReference type="SMART" id="SM00903"/>
    </source>
</evidence>
<dbReference type="OrthoDB" id="10250990at2759"/>
<protein>
    <recommendedName>
        <fullName evidence="6">Flavin reductase like domain-containing protein</fullName>
    </recommendedName>
</protein>
<dbReference type="Proteomes" id="UP000308652">
    <property type="component" value="Unassembled WGS sequence"/>
</dbReference>
<gene>
    <name evidence="7" type="ORF">BDQ12DRAFT_673569</name>
</gene>
<name>A0A5C3MH89_9AGAR</name>
<dbReference type="STRING" id="68775.A0A5C3MH89"/>
<evidence type="ECO:0000313" key="7">
    <source>
        <dbReference type="EMBL" id="TFK44779.1"/>
    </source>
</evidence>
<dbReference type="Pfam" id="PF01613">
    <property type="entry name" value="Flavin_Reduct"/>
    <property type="match status" value="1"/>
</dbReference>
<comment type="cofactor">
    <cofactor evidence="1">
        <name>FMN</name>
        <dbReference type="ChEBI" id="CHEBI:58210"/>
    </cofactor>
</comment>
<dbReference type="Gene3D" id="2.30.110.10">
    <property type="entry name" value="Electron Transport, Fmn-binding Protein, Chain A"/>
    <property type="match status" value="1"/>
</dbReference>
<evidence type="ECO:0000256" key="4">
    <source>
        <dbReference type="ARBA" id="ARBA00038054"/>
    </source>
</evidence>
<keyword evidence="3" id="KW-0288">FMN</keyword>
<sequence length="291" mass="31998">MLQRSLTSACLSSCLPWWRASRLMSSQPSNLRPAFNPQATFRFTDPPCPSWNVGDGISTSGEHSKDHEDGKRKTWDLENTPSGDTYRLLTSAIIPRPIAFVSSLSKNGEPNLAPFSYFSMVSHNPPLLSVSFSLSPRRPKDTRENLLATKEFTVNIISEAFVEAANSTSVEAPADVDEWIVSGLTMEPSTTVKPAIVRESAVSMECELHSFQDISPAGSSEPTVTVVLGAIRKIHVKESVLSDDLKTVDPSKLRPVARLGGISYSRLLEGFDMPRLPWKDIEDKHDALRSG</sequence>
<dbReference type="InterPro" id="IPR012349">
    <property type="entry name" value="Split_barrel_FMN-bd"/>
</dbReference>
<dbReference type="PANTHER" id="PTHR33798">
    <property type="entry name" value="FLAVOPROTEIN OXYGENASE"/>
    <property type="match status" value="1"/>
</dbReference>
<dbReference type="PANTHER" id="PTHR33798:SF5">
    <property type="entry name" value="FLAVIN REDUCTASE LIKE DOMAIN-CONTAINING PROTEIN"/>
    <property type="match status" value="1"/>
</dbReference>